<dbReference type="PANTHER" id="PTHR43836">
    <property type="entry name" value="CATECHOL O-METHYLTRANSFERASE 1-RELATED"/>
    <property type="match status" value="1"/>
</dbReference>
<evidence type="ECO:0000256" key="2">
    <source>
        <dbReference type="ARBA" id="ARBA00022603"/>
    </source>
</evidence>
<keyword evidence="3" id="KW-0808">Transferase</keyword>
<reference evidence="7 8" key="1">
    <citation type="submission" date="2023-04" db="EMBL/GenBank/DDBJ databases">
        <title>Genome of Basidiobolus ranarum AG-B5.</title>
        <authorList>
            <person name="Stajich J.E."/>
            <person name="Carter-House D."/>
            <person name="Gryganskyi A."/>
        </authorList>
    </citation>
    <scope>NUCLEOTIDE SEQUENCE [LARGE SCALE GENOMIC DNA]</scope>
    <source>
        <strain evidence="7 8">AG-B5</strain>
    </source>
</reference>
<keyword evidence="4" id="KW-0949">S-adenosyl-L-methionine</keyword>
<dbReference type="PROSITE" id="PS51682">
    <property type="entry name" value="SAM_OMT_I"/>
    <property type="match status" value="1"/>
</dbReference>
<evidence type="ECO:0000313" key="8">
    <source>
        <dbReference type="Proteomes" id="UP001479436"/>
    </source>
</evidence>
<sequence length="222" mass="25186">MSPSYTEIDTQEYLDFVLSNSNTGDARSVISAIDEFASTHLMMHIGSQKGKVIDDLINQKPVQVMIELGGYLGYSAVRFANQLPTKGHYYSFELNPEYAKTAQKVIDQAGLSSKVTIIIGEFRTTSQDFLKKYAIDKVDFAFIDHWKDVYVQDLKIIEELQWLHPGAFVVADNILFPGVPEYKAYIEGEREKYISKLVEVKLEHPIQKDISVTDALLIAELR</sequence>
<evidence type="ECO:0000313" key="7">
    <source>
        <dbReference type="EMBL" id="KAK9765331.1"/>
    </source>
</evidence>
<dbReference type="Gene3D" id="3.40.50.150">
    <property type="entry name" value="Vaccinia Virus protein VP39"/>
    <property type="match status" value="1"/>
</dbReference>
<evidence type="ECO:0000256" key="5">
    <source>
        <dbReference type="ARBA" id="ARBA00022939"/>
    </source>
</evidence>
<keyword evidence="5" id="KW-0128">Catecholamine metabolism</keyword>
<keyword evidence="2" id="KW-0489">Methyltransferase</keyword>
<dbReference type="InterPro" id="IPR029063">
    <property type="entry name" value="SAM-dependent_MTases_sf"/>
</dbReference>
<evidence type="ECO:0000256" key="4">
    <source>
        <dbReference type="ARBA" id="ARBA00022691"/>
    </source>
</evidence>
<gene>
    <name evidence="7" type="ORF">K7432_006422</name>
</gene>
<keyword evidence="8" id="KW-1185">Reference proteome</keyword>
<evidence type="ECO:0000256" key="1">
    <source>
        <dbReference type="ARBA" id="ARBA00012880"/>
    </source>
</evidence>
<accession>A0ABR2WV26</accession>
<evidence type="ECO:0000256" key="6">
    <source>
        <dbReference type="ARBA" id="ARBA00023453"/>
    </source>
</evidence>
<dbReference type="PANTHER" id="PTHR43836:SF2">
    <property type="entry name" value="CATECHOL O-METHYLTRANSFERASE 1-RELATED"/>
    <property type="match status" value="1"/>
</dbReference>
<evidence type="ECO:0000256" key="3">
    <source>
        <dbReference type="ARBA" id="ARBA00022679"/>
    </source>
</evidence>
<dbReference type="Proteomes" id="UP001479436">
    <property type="component" value="Unassembled WGS sequence"/>
</dbReference>
<organism evidence="7 8">
    <name type="scientific">Basidiobolus ranarum</name>
    <dbReference type="NCBI Taxonomy" id="34480"/>
    <lineage>
        <taxon>Eukaryota</taxon>
        <taxon>Fungi</taxon>
        <taxon>Fungi incertae sedis</taxon>
        <taxon>Zoopagomycota</taxon>
        <taxon>Entomophthoromycotina</taxon>
        <taxon>Basidiobolomycetes</taxon>
        <taxon>Basidiobolales</taxon>
        <taxon>Basidiobolaceae</taxon>
        <taxon>Basidiobolus</taxon>
    </lineage>
</organism>
<comment type="similarity">
    <text evidence="6">Belongs to the class I-like SAM-binding methyltransferase superfamily. Cation-dependent O-methyltransferase family.</text>
</comment>
<dbReference type="EMBL" id="JASJQH010000283">
    <property type="protein sequence ID" value="KAK9765331.1"/>
    <property type="molecule type" value="Genomic_DNA"/>
</dbReference>
<dbReference type="Pfam" id="PF01596">
    <property type="entry name" value="Methyltransf_3"/>
    <property type="match status" value="1"/>
</dbReference>
<comment type="caution">
    <text evidence="7">The sequence shown here is derived from an EMBL/GenBank/DDBJ whole genome shotgun (WGS) entry which is preliminary data.</text>
</comment>
<protein>
    <recommendedName>
        <fullName evidence="1">catechol O-methyltransferase</fullName>
        <ecNumber evidence="1">2.1.1.6</ecNumber>
    </recommendedName>
</protein>
<proteinExistence type="inferred from homology"/>
<dbReference type="EC" id="2.1.1.6" evidence="1"/>
<name>A0ABR2WV26_9FUNG</name>
<dbReference type="SUPFAM" id="SSF53335">
    <property type="entry name" value="S-adenosyl-L-methionine-dependent methyltransferases"/>
    <property type="match status" value="1"/>
</dbReference>
<dbReference type="InterPro" id="IPR002935">
    <property type="entry name" value="SAM_O-MeTrfase"/>
</dbReference>